<protein>
    <submittedName>
        <fullName evidence="8">DNA-dependent metalloprotease WSS1</fullName>
    </submittedName>
</protein>
<reference evidence="8" key="1">
    <citation type="submission" date="2021-12" db="EMBL/GenBank/DDBJ databases">
        <authorList>
            <person name="Zaccaron A."/>
            <person name="Stergiopoulos I."/>
        </authorList>
    </citation>
    <scope>NUCLEOTIDE SEQUENCE</scope>
    <source>
        <strain evidence="8">Race5_Kim</strain>
    </source>
</reference>
<dbReference type="GO" id="GO:0006281">
    <property type="term" value="P:DNA repair"/>
    <property type="evidence" value="ECO:0007669"/>
    <property type="project" value="TreeGrafter"/>
</dbReference>
<dbReference type="PROSITE" id="PS51397">
    <property type="entry name" value="WLM"/>
    <property type="match status" value="1"/>
</dbReference>
<dbReference type="InterPro" id="IPR001876">
    <property type="entry name" value="Znf_RanBP2"/>
</dbReference>
<dbReference type="KEGG" id="ffu:CLAFUR5_08427"/>
<dbReference type="InterPro" id="IPR013536">
    <property type="entry name" value="WLM_dom"/>
</dbReference>
<gene>
    <name evidence="8" type="ORF">CLAFUR5_08427</name>
</gene>
<keyword evidence="1" id="KW-0479">Metal-binding</keyword>
<keyword evidence="8" id="KW-0482">Metalloprotease</keyword>
<feature type="region of interest" description="Disordered" evidence="5">
    <location>
        <begin position="196"/>
        <end position="222"/>
    </location>
</feature>
<evidence type="ECO:0000256" key="2">
    <source>
        <dbReference type="ARBA" id="ARBA00022771"/>
    </source>
</evidence>
<feature type="domain" description="RanBP2-type" evidence="6">
    <location>
        <begin position="391"/>
        <end position="420"/>
    </location>
</feature>
<dbReference type="InterPro" id="IPR053000">
    <property type="entry name" value="WSS1-like_metalloprotease"/>
</dbReference>
<dbReference type="Gene3D" id="2.30.30.380">
    <property type="entry name" value="Zn-finger domain of Sec23/24"/>
    <property type="match status" value="1"/>
</dbReference>
<dbReference type="OrthoDB" id="261960at2759"/>
<proteinExistence type="predicted"/>
<dbReference type="EMBL" id="CP090165">
    <property type="protein sequence ID" value="UJO14847.1"/>
    <property type="molecule type" value="Genomic_DNA"/>
</dbReference>
<dbReference type="PANTHER" id="PTHR46622">
    <property type="entry name" value="DNA-DEPENDENT METALLOPROTEASE WSS1"/>
    <property type="match status" value="1"/>
</dbReference>
<feature type="domain" description="WLM" evidence="7">
    <location>
        <begin position="37"/>
        <end position="240"/>
    </location>
</feature>
<sequence length="479" mass="53054">MSCRPGGPMDNPHADLSGRNRPAANGGPSGVQRSSATQLKENEPMFTTYEHLQGLPRTDSALTFLRKVASAVKPIMKKRGWRVQVLAEFLPTDQSLLGININKGYKICIRLRYHNNPHLFLPFEQVCDTMLHELSHNVWGEHDSNFHKLWDELRDEHEALIRKGYTGEGFLGEGQKLGGSGYGRPPPLHEMRQRARASAEKRKNQGTLFHGSGQKLGGTPLHRGADVRSIIADQVIRRNTMNEEGCGSGRKDAGKLADDAAKNTFSTKAEEDDANNRAIAQALYELMEEEEAEKLNGTFKGASKPGAGLSWSPEKGLYDSNMSMPPTKPQPSEEEQLRWAMQESTRNAAPSSSTMPVKSIKHEMIPSKSIKAESPPLIDLSTISGPPDSVTDDQWACQICTCINPLQYLQCEACGVERPQRKAKNVKSEPANLKKPVRSEVPPPSTRQKKSLGWKCRCGAFMEHKWWTCSACGNMKPSS</sequence>
<dbReference type="OMA" id="GTLCEFY"/>
<dbReference type="GO" id="GO:0008270">
    <property type="term" value="F:zinc ion binding"/>
    <property type="evidence" value="ECO:0007669"/>
    <property type="project" value="UniProtKB-KW"/>
</dbReference>
<dbReference type="InterPro" id="IPR003903">
    <property type="entry name" value="UIM_dom"/>
</dbReference>
<evidence type="ECO:0000256" key="5">
    <source>
        <dbReference type="SAM" id="MobiDB-lite"/>
    </source>
</evidence>
<name>A0A9Q8LCF4_PASFU</name>
<dbReference type="SUPFAM" id="SSF90209">
    <property type="entry name" value="Ran binding protein zinc finger-like"/>
    <property type="match status" value="1"/>
</dbReference>
<dbReference type="PANTHER" id="PTHR46622:SF1">
    <property type="entry name" value="DNA-DEPENDENT METALLOPROTEASE WSS1"/>
    <property type="match status" value="1"/>
</dbReference>
<accession>A0A9Q8LCF4</accession>
<evidence type="ECO:0000256" key="4">
    <source>
        <dbReference type="PROSITE-ProRule" id="PRU00322"/>
    </source>
</evidence>
<feature type="region of interest" description="Disordered" evidence="5">
    <location>
        <begin position="1"/>
        <end position="38"/>
    </location>
</feature>
<dbReference type="PROSITE" id="PS50330">
    <property type="entry name" value="UIM"/>
    <property type="match status" value="1"/>
</dbReference>
<evidence type="ECO:0000259" key="7">
    <source>
        <dbReference type="PROSITE" id="PS51397"/>
    </source>
</evidence>
<dbReference type="Pfam" id="PF08325">
    <property type="entry name" value="WLM"/>
    <property type="match status" value="1"/>
</dbReference>
<dbReference type="AlphaFoldDB" id="A0A9Q8LCF4"/>
<evidence type="ECO:0000256" key="1">
    <source>
        <dbReference type="ARBA" id="ARBA00022723"/>
    </source>
</evidence>
<dbReference type="GO" id="GO:0005634">
    <property type="term" value="C:nucleus"/>
    <property type="evidence" value="ECO:0007669"/>
    <property type="project" value="TreeGrafter"/>
</dbReference>
<dbReference type="PROSITE" id="PS50199">
    <property type="entry name" value="ZF_RANBP2_2"/>
    <property type="match status" value="1"/>
</dbReference>
<evidence type="ECO:0000259" key="6">
    <source>
        <dbReference type="PROSITE" id="PS50199"/>
    </source>
</evidence>
<reference evidence="8" key="2">
    <citation type="journal article" date="2022" name="Microb. Genom.">
        <title>A chromosome-scale genome assembly of the tomato pathogen Cladosporium fulvum reveals a compartmentalized genome architecture and the presence of a dispensable chromosome.</title>
        <authorList>
            <person name="Zaccaron A.Z."/>
            <person name="Chen L.H."/>
            <person name="Samaras A."/>
            <person name="Stergiopoulos I."/>
        </authorList>
    </citation>
    <scope>NUCLEOTIDE SEQUENCE</scope>
    <source>
        <strain evidence="8">Race5_Kim</strain>
    </source>
</reference>
<keyword evidence="8" id="KW-0645">Protease</keyword>
<keyword evidence="2 4" id="KW-0863">Zinc-finger</keyword>
<dbReference type="PROSITE" id="PS01358">
    <property type="entry name" value="ZF_RANBP2_1"/>
    <property type="match status" value="1"/>
</dbReference>
<evidence type="ECO:0000256" key="3">
    <source>
        <dbReference type="ARBA" id="ARBA00022833"/>
    </source>
</evidence>
<organism evidence="8 9">
    <name type="scientific">Passalora fulva</name>
    <name type="common">Tomato leaf mold</name>
    <name type="synonym">Cladosporium fulvum</name>
    <dbReference type="NCBI Taxonomy" id="5499"/>
    <lineage>
        <taxon>Eukaryota</taxon>
        <taxon>Fungi</taxon>
        <taxon>Dikarya</taxon>
        <taxon>Ascomycota</taxon>
        <taxon>Pezizomycotina</taxon>
        <taxon>Dothideomycetes</taxon>
        <taxon>Dothideomycetidae</taxon>
        <taxon>Mycosphaerellales</taxon>
        <taxon>Mycosphaerellaceae</taxon>
        <taxon>Fulvia</taxon>
    </lineage>
</organism>
<dbReference type="GO" id="GO:0008237">
    <property type="term" value="F:metallopeptidase activity"/>
    <property type="evidence" value="ECO:0007669"/>
    <property type="project" value="UniProtKB-KW"/>
</dbReference>
<keyword evidence="9" id="KW-1185">Reference proteome</keyword>
<feature type="region of interest" description="Disordered" evidence="5">
    <location>
        <begin position="425"/>
        <end position="450"/>
    </location>
</feature>
<evidence type="ECO:0000313" key="9">
    <source>
        <dbReference type="Proteomes" id="UP000756132"/>
    </source>
</evidence>
<dbReference type="InterPro" id="IPR036443">
    <property type="entry name" value="Znf_RanBP2_sf"/>
</dbReference>
<dbReference type="RefSeq" id="XP_047759213.1">
    <property type="nucleotide sequence ID" value="XM_047907575.1"/>
</dbReference>
<keyword evidence="8" id="KW-0378">Hydrolase</keyword>
<evidence type="ECO:0000313" key="8">
    <source>
        <dbReference type="EMBL" id="UJO14847.1"/>
    </source>
</evidence>
<keyword evidence="3" id="KW-0862">Zinc</keyword>
<dbReference type="Proteomes" id="UP000756132">
    <property type="component" value="Chromosome 3"/>
</dbReference>
<dbReference type="GeneID" id="71988305"/>